<dbReference type="PANTHER" id="PTHR43471:SF3">
    <property type="entry name" value="ABC TRANSPORTER PERMEASE PROTEIN NATB"/>
    <property type="match status" value="1"/>
</dbReference>
<dbReference type="OrthoDB" id="9768837at2"/>
<accession>A0A5B9PBM5</accession>
<gene>
    <name evidence="7" type="ORF">MFFC18_23000</name>
</gene>
<dbReference type="Proteomes" id="UP000322214">
    <property type="component" value="Chromosome"/>
</dbReference>
<feature type="transmembrane region" description="Helical" evidence="5">
    <location>
        <begin position="222"/>
        <end position="244"/>
    </location>
</feature>
<comment type="subcellular location">
    <subcellularLocation>
        <location evidence="1">Membrane</location>
        <topology evidence="1">Multi-pass membrane protein</topology>
    </subcellularLocation>
</comment>
<dbReference type="Pfam" id="PF12698">
    <property type="entry name" value="ABC2_membrane_3"/>
    <property type="match status" value="1"/>
</dbReference>
<evidence type="ECO:0000259" key="6">
    <source>
        <dbReference type="Pfam" id="PF12698"/>
    </source>
</evidence>
<sequence length="446" mass="48940">MIGTVAWHEFWFTVRKKSYYLVTLGMPLLALGYLGIITLIIAMTVPGEISRMSKPTGLIDQSGILTAEGAPLADAVPGEVFEIQQTDDASNDVPEELKKLTGDTDINRFFEQKVVLLDSVDAGRAELEDESWKAIVVIPPDYIESGQVEVYTRRSDLFGSSMKTGWLSKMIRHEILKKTELTENEVERIRNFAQATKFEINSEGKFEEVNLLSKGLSMGIPLAVAGLLVLALMMNASALLASIAEEKENKVMEVIVSSVSADDLLFGKVLGIVCAGLLQIAIWMVMVSVIPIILQTVMNEFVDYDINVLQLLISGVFMVMGFLFYGSLLAGMGSLGSTYKDCQQLSAAVIICACVPMMMPTVFISDPNAMVPRVLSMIPFFSPIGMTLRLGSGDIALWEAAVSFLILAVSTWFAIKIAARLFRAGTLMRGKPPGIREIWKVLTQRT</sequence>
<dbReference type="GO" id="GO:0140359">
    <property type="term" value="F:ABC-type transporter activity"/>
    <property type="evidence" value="ECO:0007669"/>
    <property type="project" value="InterPro"/>
</dbReference>
<dbReference type="EMBL" id="CP042912">
    <property type="protein sequence ID" value="QEG22420.1"/>
    <property type="molecule type" value="Genomic_DNA"/>
</dbReference>
<evidence type="ECO:0000313" key="8">
    <source>
        <dbReference type="Proteomes" id="UP000322214"/>
    </source>
</evidence>
<feature type="transmembrane region" description="Helical" evidence="5">
    <location>
        <begin position="20"/>
        <end position="45"/>
    </location>
</feature>
<evidence type="ECO:0000256" key="2">
    <source>
        <dbReference type="ARBA" id="ARBA00022692"/>
    </source>
</evidence>
<evidence type="ECO:0000256" key="5">
    <source>
        <dbReference type="SAM" id="Phobius"/>
    </source>
</evidence>
<dbReference type="InterPro" id="IPR013525">
    <property type="entry name" value="ABC2_TM"/>
</dbReference>
<evidence type="ECO:0000256" key="3">
    <source>
        <dbReference type="ARBA" id="ARBA00022989"/>
    </source>
</evidence>
<keyword evidence="3 5" id="KW-1133">Transmembrane helix</keyword>
<keyword evidence="4 5" id="KW-0472">Membrane</keyword>
<dbReference type="GO" id="GO:0016020">
    <property type="term" value="C:membrane"/>
    <property type="evidence" value="ECO:0007669"/>
    <property type="project" value="UniProtKB-SubCell"/>
</dbReference>
<dbReference type="KEGG" id="mff:MFFC18_23000"/>
<organism evidence="7 8">
    <name type="scientific">Mariniblastus fucicola</name>
    <dbReference type="NCBI Taxonomy" id="980251"/>
    <lineage>
        <taxon>Bacteria</taxon>
        <taxon>Pseudomonadati</taxon>
        <taxon>Planctomycetota</taxon>
        <taxon>Planctomycetia</taxon>
        <taxon>Pirellulales</taxon>
        <taxon>Pirellulaceae</taxon>
        <taxon>Mariniblastus</taxon>
    </lineage>
</organism>
<proteinExistence type="predicted"/>
<dbReference type="STRING" id="980251.GCA_001642875_00007"/>
<feature type="transmembrane region" description="Helical" evidence="5">
    <location>
        <begin position="345"/>
        <end position="364"/>
    </location>
</feature>
<feature type="domain" description="ABC-2 type transporter transmembrane" evidence="6">
    <location>
        <begin position="17"/>
        <end position="419"/>
    </location>
</feature>
<feature type="transmembrane region" description="Helical" evidence="5">
    <location>
        <begin position="264"/>
        <end position="294"/>
    </location>
</feature>
<feature type="transmembrane region" description="Helical" evidence="5">
    <location>
        <begin position="396"/>
        <end position="419"/>
    </location>
</feature>
<evidence type="ECO:0000256" key="1">
    <source>
        <dbReference type="ARBA" id="ARBA00004141"/>
    </source>
</evidence>
<evidence type="ECO:0000256" key="4">
    <source>
        <dbReference type="ARBA" id="ARBA00023136"/>
    </source>
</evidence>
<dbReference type="RefSeq" id="WP_075081484.1">
    <property type="nucleotide sequence ID" value="NZ_CP042912.1"/>
</dbReference>
<evidence type="ECO:0000313" key="7">
    <source>
        <dbReference type="EMBL" id="QEG22420.1"/>
    </source>
</evidence>
<name>A0A5B9PBM5_9BACT</name>
<reference evidence="7 8" key="1">
    <citation type="submission" date="2019-08" db="EMBL/GenBank/DDBJ databases">
        <title>Deep-cultivation of Planctomycetes and their phenomic and genomic characterization uncovers novel biology.</title>
        <authorList>
            <person name="Wiegand S."/>
            <person name="Jogler M."/>
            <person name="Boedeker C."/>
            <person name="Pinto D."/>
            <person name="Vollmers J."/>
            <person name="Rivas-Marin E."/>
            <person name="Kohn T."/>
            <person name="Peeters S.H."/>
            <person name="Heuer A."/>
            <person name="Rast P."/>
            <person name="Oberbeckmann S."/>
            <person name="Bunk B."/>
            <person name="Jeske O."/>
            <person name="Meyerdierks A."/>
            <person name="Storesund J.E."/>
            <person name="Kallscheuer N."/>
            <person name="Luecker S."/>
            <person name="Lage O.M."/>
            <person name="Pohl T."/>
            <person name="Merkel B.J."/>
            <person name="Hornburger P."/>
            <person name="Mueller R.-W."/>
            <person name="Bruemmer F."/>
            <person name="Labrenz M."/>
            <person name="Spormann A.M."/>
            <person name="Op den Camp H."/>
            <person name="Overmann J."/>
            <person name="Amann R."/>
            <person name="Jetten M.S.M."/>
            <person name="Mascher T."/>
            <person name="Medema M.H."/>
            <person name="Devos D.P."/>
            <person name="Kaster A.-K."/>
            <person name="Ovreas L."/>
            <person name="Rohde M."/>
            <person name="Galperin M.Y."/>
            <person name="Jogler C."/>
        </authorList>
    </citation>
    <scope>NUCLEOTIDE SEQUENCE [LARGE SCALE GENOMIC DNA]</scope>
    <source>
        <strain evidence="7 8">FC18</strain>
    </source>
</reference>
<protein>
    <submittedName>
        <fullName evidence="7">ABC-2 family transporter protein</fullName>
    </submittedName>
</protein>
<keyword evidence="2 5" id="KW-0812">Transmembrane</keyword>
<feature type="transmembrane region" description="Helical" evidence="5">
    <location>
        <begin position="306"/>
        <end position="325"/>
    </location>
</feature>
<keyword evidence="8" id="KW-1185">Reference proteome</keyword>
<dbReference type="AlphaFoldDB" id="A0A5B9PBM5"/>
<dbReference type="PANTHER" id="PTHR43471">
    <property type="entry name" value="ABC TRANSPORTER PERMEASE"/>
    <property type="match status" value="1"/>
</dbReference>